<protein>
    <submittedName>
        <fullName evidence="2">Uncharacterized protein</fullName>
    </submittedName>
</protein>
<evidence type="ECO:0000256" key="1">
    <source>
        <dbReference type="SAM" id="MobiDB-lite"/>
    </source>
</evidence>
<name>A0A9N9PZK3_9HELO</name>
<dbReference type="Proteomes" id="UP000696280">
    <property type="component" value="Unassembled WGS sequence"/>
</dbReference>
<feature type="compositionally biased region" description="Polar residues" evidence="1">
    <location>
        <begin position="36"/>
        <end position="50"/>
    </location>
</feature>
<feature type="region of interest" description="Disordered" evidence="1">
    <location>
        <begin position="20"/>
        <end position="61"/>
    </location>
</feature>
<accession>A0A9N9PZK3</accession>
<gene>
    <name evidence="2" type="ORF">HYFRA_00013871</name>
</gene>
<dbReference type="EMBL" id="CAJVRL010000111">
    <property type="protein sequence ID" value="CAG8961520.1"/>
    <property type="molecule type" value="Genomic_DNA"/>
</dbReference>
<reference evidence="2" key="1">
    <citation type="submission" date="2021-07" db="EMBL/GenBank/DDBJ databases">
        <authorList>
            <person name="Durling M."/>
        </authorList>
    </citation>
    <scope>NUCLEOTIDE SEQUENCE</scope>
</reference>
<proteinExistence type="predicted"/>
<evidence type="ECO:0000313" key="2">
    <source>
        <dbReference type="EMBL" id="CAG8961520.1"/>
    </source>
</evidence>
<dbReference type="AlphaFoldDB" id="A0A9N9PZK3"/>
<sequence>MVSESSNSLRLKSTCQLASTSAFKRAPRTSPHLPHLTTTQGSHLTPSTHGSAAAITRKRRKKGSVKIGTVPEPAVLSRRVTVSDSQRVVDAAPYVGVTFSLSRLSLGSRSPAHGDFLGFKVSSAELAGYKSGWMANTTRVHDGFVVVGF</sequence>
<evidence type="ECO:0000313" key="3">
    <source>
        <dbReference type="Proteomes" id="UP000696280"/>
    </source>
</evidence>
<comment type="caution">
    <text evidence="2">The sequence shown here is derived from an EMBL/GenBank/DDBJ whole genome shotgun (WGS) entry which is preliminary data.</text>
</comment>
<keyword evidence="3" id="KW-1185">Reference proteome</keyword>
<organism evidence="2 3">
    <name type="scientific">Hymenoscyphus fraxineus</name>
    <dbReference type="NCBI Taxonomy" id="746836"/>
    <lineage>
        <taxon>Eukaryota</taxon>
        <taxon>Fungi</taxon>
        <taxon>Dikarya</taxon>
        <taxon>Ascomycota</taxon>
        <taxon>Pezizomycotina</taxon>
        <taxon>Leotiomycetes</taxon>
        <taxon>Helotiales</taxon>
        <taxon>Helotiaceae</taxon>
        <taxon>Hymenoscyphus</taxon>
    </lineage>
</organism>